<dbReference type="EMBL" id="JSWE01000220">
    <property type="protein sequence ID" value="KIE04202.1"/>
    <property type="molecule type" value="Genomic_DNA"/>
</dbReference>
<organism evidence="1 2">
    <name type="scientific">Candidatus Jidaibacter acanthamoebae</name>
    <dbReference type="NCBI Taxonomy" id="86105"/>
    <lineage>
        <taxon>Bacteria</taxon>
        <taxon>Pseudomonadati</taxon>
        <taxon>Pseudomonadota</taxon>
        <taxon>Alphaproteobacteria</taxon>
        <taxon>Rickettsiales</taxon>
        <taxon>Candidatus Midichloriaceae</taxon>
        <taxon>Candidatus Jidaibacter</taxon>
    </lineage>
</organism>
<dbReference type="STRING" id="86105.NF27_JC00090"/>
<sequence>MIKCNFLKTALGILQDLIPQDISIDEGLLAQSYRHWEEKGRYFDFQD</sequence>
<comment type="caution">
    <text evidence="1">The sequence shown here is derived from an EMBL/GenBank/DDBJ whole genome shotgun (WGS) entry which is preliminary data.</text>
</comment>
<dbReference type="Proteomes" id="UP000031258">
    <property type="component" value="Unassembled WGS sequence"/>
</dbReference>
<dbReference type="AlphaFoldDB" id="A0A0C1MQF4"/>
<keyword evidence="2" id="KW-1185">Reference proteome</keyword>
<gene>
    <name evidence="1" type="ORF">NF27_JC00090</name>
</gene>
<evidence type="ECO:0000313" key="1">
    <source>
        <dbReference type="EMBL" id="KIE04202.1"/>
    </source>
</evidence>
<evidence type="ECO:0000313" key="2">
    <source>
        <dbReference type="Proteomes" id="UP000031258"/>
    </source>
</evidence>
<proteinExistence type="predicted"/>
<name>A0A0C1MQF4_9RICK</name>
<accession>A0A0C1MQF4</accession>
<reference evidence="1 2" key="1">
    <citation type="submission" date="2014-11" db="EMBL/GenBank/DDBJ databases">
        <title>A Rickettsiales Symbiont of Amoebae With Ancient Features.</title>
        <authorList>
            <person name="Schulz F."/>
            <person name="Martijn J."/>
            <person name="Wascher F."/>
            <person name="Kostanjsek R."/>
            <person name="Ettema T.J."/>
            <person name="Horn M."/>
        </authorList>
    </citation>
    <scope>NUCLEOTIDE SEQUENCE [LARGE SCALE GENOMIC DNA]</scope>
    <source>
        <strain evidence="1 2">UWC36</strain>
    </source>
</reference>
<protein>
    <submittedName>
        <fullName evidence="1">Uncharacterized protein</fullName>
    </submittedName>
</protein>